<gene>
    <name evidence="2" type="ORF">Sylvanvirus28_3</name>
</gene>
<proteinExistence type="predicted"/>
<evidence type="ECO:0000313" key="2">
    <source>
        <dbReference type="EMBL" id="AYV87139.1"/>
    </source>
</evidence>
<protein>
    <submittedName>
        <fullName evidence="2">Uncharacterized protein</fullName>
    </submittedName>
</protein>
<name>A0A3G5AM88_9VIRU</name>
<feature type="compositionally biased region" description="Polar residues" evidence="1">
    <location>
        <begin position="1"/>
        <end position="18"/>
    </location>
</feature>
<feature type="region of interest" description="Disordered" evidence="1">
    <location>
        <begin position="1"/>
        <end position="53"/>
    </location>
</feature>
<sequence>MSSHSYKPCNSSEYNENSGYDDSEHSSTHSSENSSEYSRQSSNTSDTSDTSNSPETYCLWKGALSKAGLMDRDLRRLSISQISNKRSYRVLQYVIIKNETPLILSIEIKYGDNDPVYCMVDPQETFPYCPVVWSPQEVMRMYNHGEVPLKVGCQLKVNTSYAWNVLVGTVCYISYVSDWNNSLQIKESDLDSFPLISAYLDSGEELSSSCSDSIESQLSKDSQQEEENEMIEECINGNYSNTLFSQDIVELLSPGIE</sequence>
<dbReference type="EMBL" id="MK072534">
    <property type="protein sequence ID" value="AYV87139.1"/>
    <property type="molecule type" value="Genomic_DNA"/>
</dbReference>
<organism evidence="2">
    <name type="scientific">Sylvanvirus sp</name>
    <dbReference type="NCBI Taxonomy" id="2487774"/>
    <lineage>
        <taxon>Viruses</taxon>
    </lineage>
</organism>
<evidence type="ECO:0000256" key="1">
    <source>
        <dbReference type="SAM" id="MobiDB-lite"/>
    </source>
</evidence>
<feature type="compositionally biased region" description="Low complexity" evidence="1">
    <location>
        <begin position="28"/>
        <end position="53"/>
    </location>
</feature>
<reference evidence="2" key="1">
    <citation type="submission" date="2018-10" db="EMBL/GenBank/DDBJ databases">
        <title>Hidden diversity of soil giant viruses.</title>
        <authorList>
            <person name="Schulz F."/>
            <person name="Alteio L."/>
            <person name="Goudeau D."/>
            <person name="Ryan E.M."/>
            <person name="Malmstrom R.R."/>
            <person name="Blanchard J."/>
            <person name="Woyke T."/>
        </authorList>
    </citation>
    <scope>NUCLEOTIDE SEQUENCE</scope>
    <source>
        <strain evidence="2">SYV1</strain>
    </source>
</reference>
<accession>A0A3G5AM88</accession>